<evidence type="ECO:0000313" key="8">
    <source>
        <dbReference type="Proteomes" id="UP000176998"/>
    </source>
</evidence>
<comment type="similarity">
    <text evidence="2">Belongs to the FAD-binding monooxygenase family.</text>
</comment>
<comment type="cofactor">
    <cofactor evidence="1">
        <name>FAD</name>
        <dbReference type="ChEBI" id="CHEBI:57692"/>
    </cofactor>
</comment>
<dbReference type="AlphaFoldDB" id="A0A1G4APQ3"/>
<dbReference type="InterPro" id="IPR050775">
    <property type="entry name" value="FAD-binding_Monooxygenases"/>
</dbReference>
<evidence type="ECO:0008006" key="9">
    <source>
        <dbReference type="Google" id="ProtNLM"/>
    </source>
</evidence>
<dbReference type="InterPro" id="IPR036188">
    <property type="entry name" value="FAD/NAD-bd_sf"/>
</dbReference>
<comment type="caution">
    <text evidence="7">The sequence shown here is derived from an EMBL/GenBank/DDBJ whole genome shotgun (WGS) entry which is preliminary data.</text>
</comment>
<dbReference type="OrthoDB" id="66881at2759"/>
<keyword evidence="8" id="KW-1185">Reference proteome</keyword>
<evidence type="ECO:0000256" key="4">
    <source>
        <dbReference type="ARBA" id="ARBA00022827"/>
    </source>
</evidence>
<reference evidence="7 8" key="1">
    <citation type="submission" date="2016-09" db="EMBL/GenBank/DDBJ databases">
        <authorList>
            <person name="Capua I."/>
            <person name="De Benedictis P."/>
            <person name="Joannis T."/>
            <person name="Lombin L.H."/>
            <person name="Cattoli G."/>
        </authorList>
    </citation>
    <scope>NUCLEOTIDE SEQUENCE [LARGE SCALE GENOMIC DNA]</scope>
    <source>
        <strain evidence="7 8">IMI 309357</strain>
    </source>
</reference>
<dbReference type="Pfam" id="PF13450">
    <property type="entry name" value="NAD_binding_8"/>
    <property type="match status" value="1"/>
</dbReference>
<evidence type="ECO:0000313" key="7">
    <source>
        <dbReference type="EMBL" id="OHE91053.1"/>
    </source>
</evidence>
<evidence type="ECO:0000256" key="1">
    <source>
        <dbReference type="ARBA" id="ARBA00001974"/>
    </source>
</evidence>
<name>A0A1G4APQ3_9PEZI</name>
<dbReference type="EMBL" id="MJBS01000204">
    <property type="protein sequence ID" value="OHE91053.1"/>
    <property type="molecule type" value="Genomic_DNA"/>
</dbReference>
<evidence type="ECO:0000256" key="3">
    <source>
        <dbReference type="ARBA" id="ARBA00022630"/>
    </source>
</evidence>
<organism evidence="7 8">
    <name type="scientific">Colletotrichum orchidophilum</name>
    <dbReference type="NCBI Taxonomy" id="1209926"/>
    <lineage>
        <taxon>Eukaryota</taxon>
        <taxon>Fungi</taxon>
        <taxon>Dikarya</taxon>
        <taxon>Ascomycota</taxon>
        <taxon>Pezizomycotina</taxon>
        <taxon>Sordariomycetes</taxon>
        <taxon>Hypocreomycetidae</taxon>
        <taxon>Glomerellales</taxon>
        <taxon>Glomerellaceae</taxon>
        <taxon>Colletotrichum</taxon>
    </lineage>
</organism>
<sequence length="627" mass="69748">MSSSIALKYAEEVKKRLDPNVSREYVNLSSKVFPRLVADPFIDHEALAEEEPALHDQDHIKFLIIGGGHNGLLYAYRLIEAGFKSDEIRIVDTAGGFGGTWYWNRYPGIMCDVESYVYIPLLEETGYMPKLKYSHGSEIRGQSERIAAKWNLRGLFSTKVDGLKWDEETGEWDVEMTHNKGLEHGDEKLTVRAQFVFSAGGVFYTPHIPKLPGFDQFMSRKQVFHTSRWDYDVTGGSQDDPSLVKLKDKVVGIIGTGATAVQVIPHLARWAKHLYVFQRTASYCSPRKQKETTEETWLQVANGRGWQYKRQQNFNSFVSDEPAPVDLVNDGWTDHRAFCGLVGGTNLITPDTVEDHVARMFKMDEERANRARARIDEEVKDSDTAQALKPWYGGWCKRPTFHDDFLGTFNLPNVTLVDTDGKGVHHFTDSGVFVNGADIPLDIMVMATGFATGTKNTGLGSPAERLGARVIGRGDASLDEKWAGSEHATFYSLSYHGFPNFFSYGGPGGPSSPNLTSAFDIVAKLAAHIIAKGCRDTPSSSKLVLEATREAEKEYTAESKGRALWFAPLDFCTPGYFTGNAPGKAASDEEQRRKAGYAAWGGGVLDFQREVDKYIKKGVLEGIDVRT</sequence>
<dbReference type="GO" id="GO:0016491">
    <property type="term" value="F:oxidoreductase activity"/>
    <property type="evidence" value="ECO:0007669"/>
    <property type="project" value="UniProtKB-KW"/>
</dbReference>
<dbReference type="GeneID" id="34566767"/>
<dbReference type="Gene3D" id="3.50.50.60">
    <property type="entry name" value="FAD/NAD(P)-binding domain"/>
    <property type="match status" value="2"/>
</dbReference>
<keyword evidence="5" id="KW-0521">NADP</keyword>
<proteinExistence type="inferred from homology"/>
<evidence type="ECO:0000256" key="6">
    <source>
        <dbReference type="ARBA" id="ARBA00023002"/>
    </source>
</evidence>
<accession>A0A1G4APQ3</accession>
<dbReference type="STRING" id="1209926.A0A1G4APQ3"/>
<dbReference type="SUPFAM" id="SSF51905">
    <property type="entry name" value="FAD/NAD(P)-binding domain"/>
    <property type="match status" value="1"/>
</dbReference>
<dbReference type="PANTHER" id="PTHR43098:SF2">
    <property type="entry name" value="FAD-BINDING MONOOXYGENASE AUSB-RELATED"/>
    <property type="match status" value="1"/>
</dbReference>
<evidence type="ECO:0000256" key="5">
    <source>
        <dbReference type="ARBA" id="ARBA00022857"/>
    </source>
</evidence>
<keyword evidence="3" id="KW-0285">Flavoprotein</keyword>
<keyword evidence="4" id="KW-0274">FAD</keyword>
<keyword evidence="6" id="KW-0560">Oxidoreductase</keyword>
<dbReference type="PANTHER" id="PTHR43098">
    <property type="entry name" value="L-ORNITHINE N(5)-MONOOXYGENASE-RELATED"/>
    <property type="match status" value="1"/>
</dbReference>
<gene>
    <name evidence="7" type="ORF">CORC01_13641</name>
</gene>
<dbReference type="Proteomes" id="UP000176998">
    <property type="component" value="Unassembled WGS sequence"/>
</dbReference>
<evidence type="ECO:0000256" key="2">
    <source>
        <dbReference type="ARBA" id="ARBA00010139"/>
    </source>
</evidence>
<protein>
    <recommendedName>
        <fullName evidence="9">Phenylacetone monooxygenase</fullName>
    </recommendedName>
</protein>
<dbReference type="RefSeq" id="XP_022468227.1">
    <property type="nucleotide sequence ID" value="XM_022625257.1"/>
</dbReference>